<dbReference type="PIRSF" id="PIRSF005457">
    <property type="entry name" value="Glx"/>
    <property type="match status" value="1"/>
</dbReference>
<evidence type="ECO:0000256" key="6">
    <source>
        <dbReference type="ARBA" id="ARBA00022833"/>
    </source>
</evidence>
<reference evidence="9 10" key="1">
    <citation type="journal article" date="2016" name="Front. Microbiol.">
        <title>Comparative Genomic Analysis Reveals a Diverse Repertoire of Genes Involved in Prokaryote-Eukaryote Interactions within the Pseudovibrio Genus.</title>
        <authorList>
            <person name="Romano S."/>
            <person name="Fernandez-Guerra A."/>
            <person name="Reen F.J."/>
            <person name="Glockner F.O."/>
            <person name="Crowley S.P."/>
            <person name="O'Sullivan O."/>
            <person name="Cotter P.D."/>
            <person name="Adams C."/>
            <person name="Dobson A.D."/>
            <person name="O'Gara F."/>
        </authorList>
    </citation>
    <scope>NUCLEOTIDE SEQUENCE [LARGE SCALE GENOMIC DNA]</scope>
    <source>
        <strain evidence="9 10">Ad2</strain>
    </source>
</reference>
<dbReference type="HAMAP" id="MF_01374">
    <property type="entry name" value="Glyoxalase_2"/>
    <property type="match status" value="1"/>
</dbReference>
<dbReference type="NCBIfam" id="TIGR03413">
    <property type="entry name" value="GSH_gloB"/>
    <property type="match status" value="1"/>
</dbReference>
<protein>
    <recommendedName>
        <fullName evidence="7">Hydroxyacylglutathione hydrolase</fullName>
        <ecNumber evidence="7">3.1.2.6</ecNumber>
    </recommendedName>
    <alternativeName>
        <fullName evidence="7">Glyoxalase II</fullName>
        <shortName evidence="7">Glx II</shortName>
    </alternativeName>
</protein>
<comment type="function">
    <text evidence="7">Thiolesterase that catalyzes the hydrolysis of S-D-lactoyl-glutathione to form glutathione and D-lactic acid.</text>
</comment>
<dbReference type="SMART" id="SM00849">
    <property type="entry name" value="Lactamase_B"/>
    <property type="match status" value="1"/>
</dbReference>
<comment type="pathway">
    <text evidence="2 7">Secondary metabolite metabolism; methylglyoxal degradation; (R)-lactate from methylglyoxal: step 2/2.</text>
</comment>
<feature type="binding site" evidence="7">
    <location>
        <position position="115"/>
    </location>
    <ligand>
        <name>Zn(2+)</name>
        <dbReference type="ChEBI" id="CHEBI:29105"/>
        <label>1</label>
    </ligand>
</feature>
<dbReference type="PATRIC" id="fig|989403.3.peg.366"/>
<dbReference type="InterPro" id="IPR001279">
    <property type="entry name" value="Metallo-B-lactamas"/>
</dbReference>
<dbReference type="GO" id="GO:0019243">
    <property type="term" value="P:methylglyoxal catabolic process to D-lactate via S-lactoyl-glutathione"/>
    <property type="evidence" value="ECO:0007669"/>
    <property type="project" value="UniProtKB-UniRule"/>
</dbReference>
<evidence type="ECO:0000313" key="10">
    <source>
        <dbReference type="Proteomes" id="UP000076577"/>
    </source>
</evidence>
<comment type="similarity">
    <text evidence="3 7">Belongs to the metallo-beta-lactamase superfamily. Glyoxalase II family.</text>
</comment>
<dbReference type="EC" id="3.1.2.6" evidence="7"/>
<dbReference type="InterPro" id="IPR050110">
    <property type="entry name" value="Glyoxalase_II_hydrolase"/>
</dbReference>
<dbReference type="InterPro" id="IPR036866">
    <property type="entry name" value="RibonucZ/Hydroxyglut_hydro"/>
</dbReference>
<evidence type="ECO:0000256" key="2">
    <source>
        <dbReference type="ARBA" id="ARBA00004963"/>
    </source>
</evidence>
<feature type="binding site" evidence="7">
    <location>
        <position position="173"/>
    </location>
    <ligand>
        <name>Zn(2+)</name>
        <dbReference type="ChEBI" id="CHEBI:29105"/>
        <label>2</label>
    </ligand>
</feature>
<feature type="binding site" evidence="7">
    <location>
        <position position="57"/>
    </location>
    <ligand>
        <name>Zn(2+)</name>
        <dbReference type="ChEBI" id="CHEBI:29105"/>
        <label>1</label>
    </ligand>
</feature>
<dbReference type="InterPro" id="IPR017782">
    <property type="entry name" value="Hydroxyacylglutathione_Hdrlase"/>
</dbReference>
<evidence type="ECO:0000256" key="3">
    <source>
        <dbReference type="ARBA" id="ARBA00006759"/>
    </source>
</evidence>
<dbReference type="SUPFAM" id="SSF56281">
    <property type="entry name" value="Metallo-hydrolase/oxidoreductase"/>
    <property type="match status" value="1"/>
</dbReference>
<dbReference type="STRING" id="989403.SAMN05421798_102137"/>
<feature type="binding site" evidence="7">
    <location>
        <position position="134"/>
    </location>
    <ligand>
        <name>Zn(2+)</name>
        <dbReference type="ChEBI" id="CHEBI:29105"/>
        <label>2</label>
    </ligand>
</feature>
<gene>
    <name evidence="9" type="primary">gloB_1</name>
    <name evidence="7" type="synonym">gloB</name>
    <name evidence="9" type="ORF">PsAD2_00345</name>
</gene>
<dbReference type="AlphaFoldDB" id="A0A166AYQ0"/>
<dbReference type="InterPro" id="IPR032282">
    <property type="entry name" value="HAGH_C"/>
</dbReference>
<accession>A0A166AYQ0</accession>
<evidence type="ECO:0000259" key="8">
    <source>
        <dbReference type="SMART" id="SM00849"/>
    </source>
</evidence>
<dbReference type="GO" id="GO:0046872">
    <property type="term" value="F:metal ion binding"/>
    <property type="evidence" value="ECO:0007669"/>
    <property type="project" value="UniProtKB-KW"/>
</dbReference>
<evidence type="ECO:0000256" key="7">
    <source>
        <dbReference type="HAMAP-Rule" id="MF_01374"/>
    </source>
</evidence>
<feature type="binding site" evidence="7">
    <location>
        <position position="62"/>
    </location>
    <ligand>
        <name>Zn(2+)</name>
        <dbReference type="ChEBI" id="CHEBI:29105"/>
        <label>2</label>
    </ligand>
</feature>
<feature type="binding site" evidence="7">
    <location>
        <position position="59"/>
    </location>
    <ligand>
        <name>Zn(2+)</name>
        <dbReference type="ChEBI" id="CHEBI:29105"/>
        <label>1</label>
    </ligand>
</feature>
<dbReference type="Pfam" id="PF16123">
    <property type="entry name" value="HAGH_C"/>
    <property type="match status" value="1"/>
</dbReference>
<comment type="catalytic activity">
    <reaction evidence="1 7">
        <text>an S-(2-hydroxyacyl)glutathione + H2O = a 2-hydroxy carboxylate + glutathione + H(+)</text>
        <dbReference type="Rhea" id="RHEA:21864"/>
        <dbReference type="ChEBI" id="CHEBI:15377"/>
        <dbReference type="ChEBI" id="CHEBI:15378"/>
        <dbReference type="ChEBI" id="CHEBI:57925"/>
        <dbReference type="ChEBI" id="CHEBI:58896"/>
        <dbReference type="ChEBI" id="CHEBI:71261"/>
        <dbReference type="EC" id="3.1.2.6"/>
    </reaction>
</comment>
<evidence type="ECO:0000256" key="1">
    <source>
        <dbReference type="ARBA" id="ARBA00001623"/>
    </source>
</evidence>
<evidence type="ECO:0000256" key="4">
    <source>
        <dbReference type="ARBA" id="ARBA00022723"/>
    </source>
</evidence>
<dbReference type="InterPro" id="IPR035680">
    <property type="entry name" value="Clx_II_MBL"/>
</dbReference>
<dbReference type="CDD" id="cd07723">
    <property type="entry name" value="hydroxyacylglutathione_hydrolase_MBL-fold"/>
    <property type="match status" value="1"/>
</dbReference>
<keyword evidence="4 7" id="KW-0479">Metal-binding</keyword>
<feature type="binding site" evidence="7">
    <location>
        <position position="61"/>
    </location>
    <ligand>
        <name>Zn(2+)</name>
        <dbReference type="ChEBI" id="CHEBI:29105"/>
        <label>2</label>
    </ligand>
</feature>
<proteinExistence type="inferred from homology"/>
<dbReference type="UniPathway" id="UPA00619">
    <property type="reaction ID" value="UER00676"/>
</dbReference>
<dbReference type="Proteomes" id="UP000076577">
    <property type="component" value="Unassembled WGS sequence"/>
</dbReference>
<dbReference type="OrthoDB" id="9802248at2"/>
<dbReference type="EMBL" id="LMCB01000003">
    <property type="protein sequence ID" value="KZL21722.1"/>
    <property type="molecule type" value="Genomic_DNA"/>
</dbReference>
<dbReference type="PANTHER" id="PTHR43705">
    <property type="entry name" value="HYDROXYACYLGLUTATHIONE HYDROLASE"/>
    <property type="match status" value="1"/>
</dbReference>
<feature type="binding site" evidence="7">
    <location>
        <position position="134"/>
    </location>
    <ligand>
        <name>Zn(2+)</name>
        <dbReference type="ChEBI" id="CHEBI:29105"/>
        <label>1</label>
    </ligand>
</feature>
<comment type="subunit">
    <text evidence="7">Monomer.</text>
</comment>
<organism evidence="9 10">
    <name type="scientific">Pseudovibrio axinellae</name>
    <dbReference type="NCBI Taxonomy" id="989403"/>
    <lineage>
        <taxon>Bacteria</taxon>
        <taxon>Pseudomonadati</taxon>
        <taxon>Pseudomonadota</taxon>
        <taxon>Alphaproteobacteria</taxon>
        <taxon>Hyphomicrobiales</taxon>
        <taxon>Stappiaceae</taxon>
        <taxon>Pseudovibrio</taxon>
    </lineage>
</organism>
<sequence length="257" mass="28431">MIEVEVRQFGCLKDNFGVIIHHPESGCTAAIDVPEAAPYLEVLKETGWNLTDILITHHHWDHVAGLTELVEKTGAVVTGPERSRQHLSGLDKFVEDGDDILVGPIAVKAIGTPGHTLDHITWWFKEAGIAHTGDTLFALGCGRLFEGDAEMMWASLSHLANTLPPETTIYCGHEYTLSNAQFALTIDPNNQALQERTKRIEALREVGRPTLPTSMAAELSTNPFLRVCDAEVQKSLNMLNAEPADIFAEIRRRKDNF</sequence>
<dbReference type="RefSeq" id="WP_068001246.1">
    <property type="nucleotide sequence ID" value="NZ_FOFM01000002.1"/>
</dbReference>
<dbReference type="Gene3D" id="3.60.15.10">
    <property type="entry name" value="Ribonuclease Z/Hydroxyacylglutathione hydrolase-like"/>
    <property type="match status" value="1"/>
</dbReference>
<evidence type="ECO:0000256" key="5">
    <source>
        <dbReference type="ARBA" id="ARBA00022801"/>
    </source>
</evidence>
<name>A0A166AYQ0_9HYPH</name>
<feature type="domain" description="Metallo-beta-lactamase" evidence="8">
    <location>
        <begin position="14"/>
        <end position="173"/>
    </location>
</feature>
<dbReference type="GO" id="GO:0004416">
    <property type="term" value="F:hydroxyacylglutathione hydrolase activity"/>
    <property type="evidence" value="ECO:0007669"/>
    <property type="project" value="UniProtKB-UniRule"/>
</dbReference>
<comment type="cofactor">
    <cofactor evidence="7">
        <name>Zn(2+)</name>
        <dbReference type="ChEBI" id="CHEBI:29105"/>
    </cofactor>
    <text evidence="7">Binds 2 Zn(2+) ions per subunit.</text>
</comment>
<evidence type="ECO:0000313" key="9">
    <source>
        <dbReference type="EMBL" id="KZL21722.1"/>
    </source>
</evidence>
<dbReference type="Pfam" id="PF00753">
    <property type="entry name" value="Lactamase_B"/>
    <property type="match status" value="1"/>
</dbReference>
<keyword evidence="6 7" id="KW-0862">Zinc</keyword>
<keyword evidence="5 7" id="KW-0378">Hydrolase</keyword>
<comment type="caution">
    <text evidence="9">The sequence shown here is derived from an EMBL/GenBank/DDBJ whole genome shotgun (WGS) entry which is preliminary data.</text>
</comment>
<keyword evidence="10" id="KW-1185">Reference proteome</keyword>
<dbReference type="PANTHER" id="PTHR43705:SF1">
    <property type="entry name" value="HYDROXYACYLGLUTATHIONE HYDROLASE GLOB"/>
    <property type="match status" value="1"/>
</dbReference>